<dbReference type="PANTHER" id="PTHR43013:SF1">
    <property type="entry name" value="GLUTAMYL-TRNA REDUCTASE"/>
    <property type="match status" value="1"/>
</dbReference>
<dbReference type="OMA" id="FAFKCAA"/>
<dbReference type="Pfam" id="PF05201">
    <property type="entry name" value="GlutR_N"/>
    <property type="match status" value="1"/>
</dbReference>
<dbReference type="AlphaFoldDB" id="A0A7L4PBQ1"/>
<feature type="binding site" evidence="4 7">
    <location>
        <begin position="177"/>
        <end position="182"/>
    </location>
    <ligand>
        <name>NADP(+)</name>
        <dbReference type="ChEBI" id="CHEBI:58349"/>
    </ligand>
</feature>
<comment type="pathway">
    <text evidence="4">Porphyrin-containing compound metabolism; protoporphyrin-IX biosynthesis; 5-aminolevulinate from L-glutamyl-tRNA(Glu): step 1/2.</text>
</comment>
<evidence type="ECO:0000256" key="5">
    <source>
        <dbReference type="PIRSR" id="PIRSR000445-1"/>
    </source>
</evidence>
<dbReference type="GO" id="GO:0050661">
    <property type="term" value="F:NADP binding"/>
    <property type="evidence" value="ECO:0007669"/>
    <property type="project" value="InterPro"/>
</dbReference>
<evidence type="ECO:0000259" key="10">
    <source>
        <dbReference type="Pfam" id="PF05201"/>
    </source>
</evidence>
<dbReference type="UniPathway" id="UPA00251">
    <property type="reaction ID" value="UER00316"/>
</dbReference>
<feature type="binding site" evidence="4 6">
    <location>
        <begin position="103"/>
        <end position="105"/>
    </location>
    <ligand>
        <name>substrate</name>
    </ligand>
</feature>
<gene>
    <name evidence="4" type="primary">hemA</name>
    <name evidence="11" type="ORF">HC235_09325</name>
</gene>
<dbReference type="InterPro" id="IPR036453">
    <property type="entry name" value="GluRdtase_dimer_dom_sf"/>
</dbReference>
<dbReference type="Pfam" id="PF01488">
    <property type="entry name" value="Shikimate_DH"/>
    <property type="match status" value="1"/>
</dbReference>
<evidence type="ECO:0000256" key="8">
    <source>
        <dbReference type="PIRSR" id="PIRSR000445-4"/>
    </source>
</evidence>
<keyword evidence="2 4" id="KW-0560">Oxidoreductase</keyword>
<dbReference type="Proteomes" id="UP000554766">
    <property type="component" value="Unassembled WGS sequence"/>
</dbReference>
<dbReference type="Gene3D" id="3.30.460.30">
    <property type="entry name" value="Glutamyl-tRNA reductase, N-terminal domain"/>
    <property type="match status" value="1"/>
</dbReference>
<dbReference type="SUPFAM" id="SSF69075">
    <property type="entry name" value="Glutamyl tRNA-reductase dimerization domain"/>
    <property type="match status" value="1"/>
</dbReference>
<dbReference type="PROSITE" id="PS00747">
    <property type="entry name" value="GLUTR"/>
    <property type="match status" value="1"/>
</dbReference>
<dbReference type="SUPFAM" id="SSF69742">
    <property type="entry name" value="Glutamyl tRNA-reductase catalytic, N-terminal domain"/>
    <property type="match status" value="1"/>
</dbReference>
<evidence type="ECO:0000313" key="12">
    <source>
        <dbReference type="Proteomes" id="UP000554766"/>
    </source>
</evidence>
<evidence type="ECO:0000313" key="11">
    <source>
        <dbReference type="EMBL" id="NYR16123.1"/>
    </source>
</evidence>
<dbReference type="HAMAP" id="MF_00087">
    <property type="entry name" value="Glu_tRNA_reductase"/>
    <property type="match status" value="1"/>
</dbReference>
<dbReference type="SMR" id="A0A7L4PBQ1"/>
<dbReference type="InterPro" id="IPR036343">
    <property type="entry name" value="GluRdtase_N_sf"/>
</dbReference>
<feature type="site" description="Important for activity" evidence="4 8">
    <location>
        <position position="88"/>
    </location>
</feature>
<feature type="domain" description="Glutamyl-tRNA reductase N-terminal" evidence="10">
    <location>
        <begin position="40"/>
        <end position="145"/>
    </location>
</feature>
<evidence type="ECO:0000256" key="2">
    <source>
        <dbReference type="ARBA" id="ARBA00023002"/>
    </source>
</evidence>
<dbReference type="Gene3D" id="3.40.50.720">
    <property type="entry name" value="NAD(P)-binding Rossmann-like Domain"/>
    <property type="match status" value="1"/>
</dbReference>
<dbReference type="InterPro" id="IPR000343">
    <property type="entry name" value="4pyrrol_synth_GluRdtase"/>
</dbReference>
<sequence>MDLLSPLSAVILTYREADANALGRIGEEMRRCIEVIGPKTPMFVLHTCHRVEAYLYGASEEELSSLVERYKRHVESARILRGIEAARHLFRVAAGLESMLLGETDILGQLEEAYDRQVRAGFTRGLLKTVVERAVRVGKKVRTETGISRGPAGLGSLSIIYVSQFVDLKSAKVAVLGAGAVGAGLAKELAERGVAKLYILNRTLEKATEVAKKTGAEARPLTREEVERCLLECDVVFSAVHTLEYVIDMIPPGASVKVVVDLGVPQSVAPGLPIKVVRLSDLAELAQRYSALRKEEAKKAEAIVEEELEMLPKALAKRAVEEAVAEVMARAVEIAEEEGRRAGCEVAQLAAKTTVKRLLLPIVEELKKMAENGRVEHALEVSQIFTRLVGAPHGEPQNLKTVK</sequence>
<comment type="miscellaneous">
    <text evidence="4">During catalysis, the active site Cys acts as a nucleophile attacking the alpha-carbonyl group of tRNA-bound glutamate with the formation of a thioester intermediate between enzyme and glutamate, and the concomitant release of tRNA(Glu). The thioester intermediate is finally reduced by direct hydride transfer from NADPH, to form the product GSA.</text>
</comment>
<comment type="similarity">
    <text evidence="4">Belongs to the glutamyl-tRNA reductase family.</text>
</comment>
<keyword evidence="12" id="KW-1185">Reference proteome</keyword>
<dbReference type="PANTHER" id="PTHR43013">
    <property type="entry name" value="GLUTAMYL-TRNA REDUCTASE"/>
    <property type="match status" value="1"/>
</dbReference>
<dbReference type="InterPro" id="IPR015895">
    <property type="entry name" value="4pyrrol_synth_GluRdtase_N"/>
</dbReference>
<comment type="caution">
    <text evidence="11">The sequence shown here is derived from an EMBL/GenBank/DDBJ whole genome shotgun (WGS) entry which is preliminary data.</text>
</comment>
<evidence type="ECO:0000256" key="4">
    <source>
        <dbReference type="HAMAP-Rule" id="MF_00087"/>
    </source>
</evidence>
<dbReference type="EMBL" id="JAAVJF010000004">
    <property type="protein sequence ID" value="NYR16123.1"/>
    <property type="molecule type" value="Genomic_DNA"/>
</dbReference>
<evidence type="ECO:0000256" key="1">
    <source>
        <dbReference type="ARBA" id="ARBA00022857"/>
    </source>
</evidence>
<reference evidence="11 12" key="1">
    <citation type="journal article" date="2020" name="Nat. Commun.">
        <title>The structures of two archaeal type IV pili illuminate evolutionary relationships.</title>
        <authorList>
            <person name="Wang F."/>
            <person name="Baquero D.P."/>
            <person name="Su Z."/>
            <person name="Beltran L.C."/>
            <person name="Prangishvili D."/>
            <person name="Krupovic M."/>
            <person name="Egelman E.H."/>
        </authorList>
    </citation>
    <scope>NUCLEOTIDE SEQUENCE [LARGE SCALE GENOMIC DNA]</scope>
    <source>
        <strain evidence="11 12">2GA</strain>
    </source>
</reference>
<comment type="catalytic activity">
    <reaction evidence="4">
        <text>(S)-4-amino-5-oxopentanoate + tRNA(Glu) + NADP(+) = L-glutamyl-tRNA(Glu) + NADPH + H(+)</text>
        <dbReference type="Rhea" id="RHEA:12344"/>
        <dbReference type="Rhea" id="RHEA-COMP:9663"/>
        <dbReference type="Rhea" id="RHEA-COMP:9680"/>
        <dbReference type="ChEBI" id="CHEBI:15378"/>
        <dbReference type="ChEBI" id="CHEBI:57501"/>
        <dbReference type="ChEBI" id="CHEBI:57783"/>
        <dbReference type="ChEBI" id="CHEBI:58349"/>
        <dbReference type="ChEBI" id="CHEBI:78442"/>
        <dbReference type="ChEBI" id="CHEBI:78520"/>
        <dbReference type="EC" id="1.2.1.70"/>
    </reaction>
</comment>
<dbReference type="RefSeq" id="WP_011901708.1">
    <property type="nucleotide sequence ID" value="NZ_JAAVJF010000004.1"/>
</dbReference>
<proteinExistence type="inferred from homology"/>
<feature type="binding site" evidence="4 6">
    <location>
        <position position="98"/>
    </location>
    <ligand>
        <name>substrate</name>
    </ligand>
</feature>
<feature type="binding site" evidence="4 6">
    <location>
        <begin position="47"/>
        <end position="50"/>
    </location>
    <ligand>
        <name>substrate</name>
    </ligand>
</feature>
<dbReference type="InterPro" id="IPR006151">
    <property type="entry name" value="Shikm_DH/Glu-tRNA_Rdtase"/>
</dbReference>
<accession>A0A7L4PBQ1</accession>
<feature type="binding site" evidence="4 6">
    <location>
        <position position="109"/>
    </location>
    <ligand>
        <name>substrate</name>
    </ligand>
</feature>
<keyword evidence="1 4" id="KW-0521">NADP</keyword>
<dbReference type="EC" id="1.2.1.70" evidence="4"/>
<evidence type="ECO:0000259" key="9">
    <source>
        <dbReference type="Pfam" id="PF01488"/>
    </source>
</evidence>
<comment type="subunit">
    <text evidence="4">Homodimer.</text>
</comment>
<feature type="domain" description="Quinate/shikimate 5-dehydrogenase/glutamyl-tRNA reductase" evidence="9">
    <location>
        <begin position="164"/>
        <end position="273"/>
    </location>
</feature>
<protein>
    <recommendedName>
        <fullName evidence="4">Glutamyl-tRNA reductase</fullName>
        <shortName evidence="4">GluTR</shortName>
        <ecNumber evidence="4">1.2.1.70</ecNumber>
    </recommendedName>
</protein>
<dbReference type="GO" id="GO:0019353">
    <property type="term" value="P:protoporphyrinogen IX biosynthetic process from glutamate"/>
    <property type="evidence" value="ECO:0007669"/>
    <property type="project" value="TreeGrafter"/>
</dbReference>
<organism evidence="11 12">
    <name type="scientific">Pyrobaculum arsenaticum</name>
    <dbReference type="NCBI Taxonomy" id="121277"/>
    <lineage>
        <taxon>Archaea</taxon>
        <taxon>Thermoproteota</taxon>
        <taxon>Thermoprotei</taxon>
        <taxon>Thermoproteales</taxon>
        <taxon>Thermoproteaceae</taxon>
        <taxon>Pyrobaculum</taxon>
    </lineage>
</organism>
<keyword evidence="3 4" id="KW-0627">Porphyrin biosynthesis</keyword>
<evidence type="ECO:0000256" key="7">
    <source>
        <dbReference type="PIRSR" id="PIRSR000445-3"/>
    </source>
</evidence>
<evidence type="ECO:0000256" key="6">
    <source>
        <dbReference type="PIRSR" id="PIRSR000445-2"/>
    </source>
</evidence>
<dbReference type="InterPro" id="IPR018214">
    <property type="entry name" value="GluRdtase_CS"/>
</dbReference>
<evidence type="ECO:0000256" key="3">
    <source>
        <dbReference type="ARBA" id="ARBA00023244"/>
    </source>
</evidence>
<comment type="domain">
    <text evidence="4">Possesses an unusual extended V-shaped dimeric structure with each monomer consisting of three distinct domains arranged along a curved 'spinal' alpha-helix. The N-terminal catalytic domain specifically recognizes the glutamate moiety of the substrate. The second domain is the NADPH-binding domain, and the third C-terminal domain is responsible for dimerization.</text>
</comment>
<dbReference type="PIRSF" id="PIRSF000445">
    <property type="entry name" value="4pyrrol_synth_GluRdtase"/>
    <property type="match status" value="1"/>
</dbReference>
<dbReference type="InterPro" id="IPR036291">
    <property type="entry name" value="NAD(P)-bd_dom_sf"/>
</dbReference>
<dbReference type="GO" id="GO:0008883">
    <property type="term" value="F:glutamyl-tRNA reductase activity"/>
    <property type="evidence" value="ECO:0007669"/>
    <property type="project" value="UniProtKB-UniRule"/>
</dbReference>
<dbReference type="SUPFAM" id="SSF51735">
    <property type="entry name" value="NAD(P)-binding Rossmann-fold domains"/>
    <property type="match status" value="1"/>
</dbReference>
<name>A0A7L4PBQ1_9CREN</name>
<comment type="function">
    <text evidence="4">Catalyzes the NADPH-dependent reduction of glutamyl-tRNA(Glu) to glutamate 1-semialdehyde (GSA).</text>
</comment>
<dbReference type="GeneID" id="5055414"/>
<feature type="active site" description="Nucleophile" evidence="4 5">
    <location>
        <position position="48"/>
    </location>
</feature>